<sequence length="469" mass="52145">MKTANGSMSTITLDERLGTPSREIRSFNGSIDETWGKSPNREMRSPNCSLSVKDVDERWGAPTNEKEPQRKGNFWTATAFIITANAGTWSLISVVDHCTTGLDTWTPGSVNFFHNNNVAPAPQRALGLERFPQHALKSNIHPSCTYIKANSETSIGRSLCIRVSPLQGTSACEVNSGRYTIVFGGAQLILAQIPRLRRVGWLSMVSATTSFGYSFILLEDDNMKLTYLWTGLQSVLGNMSTYQEVVGMLQAVGIIAYSYGFTSVLIEVQDTLKSPPVEYKTMTQATSVGISISTFFYLAVSCVGYAAFGKNSSKDLLTGFGTLNNEKMCVHLICEYVESRFFAKWPRTKFWNYEGVLNCMIFGKTISVKFSFFRIAWRFLFVVATTTIAMLFPFFNNVIGLWGSLVYWPIAVYFPIEMHIAQFKIPAGSAKWIGLKCLSFVTLTVFLGCIFASVKGIIFSLDPKNSFSI</sequence>
<reference evidence="2" key="1">
    <citation type="journal article" date="2024" name="Proc. Natl. Acad. Sci. U.S.A.">
        <title>Extraordinary preservation of gene collinearity over three hundred million years revealed in homosporous lycophytes.</title>
        <authorList>
            <person name="Li C."/>
            <person name="Wickell D."/>
            <person name="Kuo L.Y."/>
            <person name="Chen X."/>
            <person name="Nie B."/>
            <person name="Liao X."/>
            <person name="Peng D."/>
            <person name="Ji J."/>
            <person name="Jenkins J."/>
            <person name="Williams M."/>
            <person name="Shu S."/>
            <person name="Plott C."/>
            <person name="Barry K."/>
            <person name="Rajasekar S."/>
            <person name="Grimwood J."/>
            <person name="Han X."/>
            <person name="Sun S."/>
            <person name="Hou Z."/>
            <person name="He W."/>
            <person name="Dai G."/>
            <person name="Sun C."/>
            <person name="Schmutz J."/>
            <person name="Leebens-Mack J.H."/>
            <person name="Li F.W."/>
            <person name="Wang L."/>
        </authorList>
    </citation>
    <scope>NUCLEOTIDE SEQUENCE [LARGE SCALE GENOMIC DNA]</scope>
    <source>
        <strain evidence="2">cv. PW_Plant_1</strain>
    </source>
</reference>
<organism evidence="1 2">
    <name type="scientific">Diphasiastrum complanatum</name>
    <name type="common">Issler's clubmoss</name>
    <name type="synonym">Lycopodium complanatum</name>
    <dbReference type="NCBI Taxonomy" id="34168"/>
    <lineage>
        <taxon>Eukaryota</taxon>
        <taxon>Viridiplantae</taxon>
        <taxon>Streptophyta</taxon>
        <taxon>Embryophyta</taxon>
        <taxon>Tracheophyta</taxon>
        <taxon>Lycopodiopsida</taxon>
        <taxon>Lycopodiales</taxon>
        <taxon>Lycopodiaceae</taxon>
        <taxon>Lycopodioideae</taxon>
        <taxon>Diphasiastrum</taxon>
    </lineage>
</organism>
<keyword evidence="2" id="KW-1185">Reference proteome</keyword>
<dbReference type="EMBL" id="CM055092">
    <property type="protein sequence ID" value="KAJ7571148.1"/>
    <property type="molecule type" value="Genomic_DNA"/>
</dbReference>
<protein>
    <submittedName>
        <fullName evidence="1">Uncharacterized protein</fullName>
    </submittedName>
</protein>
<proteinExistence type="predicted"/>
<dbReference type="Proteomes" id="UP001162992">
    <property type="component" value="Chromosome 1"/>
</dbReference>
<gene>
    <name evidence="1" type="ORF">O6H91_01G151700</name>
</gene>
<evidence type="ECO:0000313" key="2">
    <source>
        <dbReference type="Proteomes" id="UP001162992"/>
    </source>
</evidence>
<comment type="caution">
    <text evidence="1">The sequence shown here is derived from an EMBL/GenBank/DDBJ whole genome shotgun (WGS) entry which is preliminary data.</text>
</comment>
<evidence type="ECO:0000313" key="1">
    <source>
        <dbReference type="EMBL" id="KAJ7571148.1"/>
    </source>
</evidence>
<name>A0ACC2EXH3_DIPCM</name>
<accession>A0ACC2EXH3</accession>